<accession>A0ABT1TLA6</accession>
<sequence>MALTILPVNSPLTQLRAQGFDAEFMTAHLIVYPKPKITNTIRQFVVDNLESIVDELNLEGYYRKNPDPLGYEAKNGGNSLRSQGILIWGLNSTMRTHIGAKPLDQVTESIPDSLNGNLSI</sequence>
<protein>
    <submittedName>
        <fullName evidence="1">Uncharacterized protein</fullName>
    </submittedName>
</protein>
<dbReference type="RefSeq" id="WP_256603534.1">
    <property type="nucleotide sequence ID" value="NZ_JANIBJ010000031.1"/>
</dbReference>
<name>A0ABT1TLA6_9GAMM</name>
<evidence type="ECO:0000313" key="2">
    <source>
        <dbReference type="Proteomes" id="UP001524499"/>
    </source>
</evidence>
<dbReference type="Proteomes" id="UP001524499">
    <property type="component" value="Unassembled WGS sequence"/>
</dbReference>
<reference evidence="1 2" key="1">
    <citation type="submission" date="2022-07" db="EMBL/GenBank/DDBJ databases">
        <title>Methylomonas rivi sp. nov., Methylomonas rosea sp. nov., Methylomonas aureus sp. nov. and Methylomonas subterranea sp. nov., four novel methanotrophs isolated from a freshwater creek and the deep terrestrial subsurface.</title>
        <authorList>
            <person name="Abin C."/>
            <person name="Sankaranarayanan K."/>
            <person name="Garner C."/>
            <person name="Sindelar R."/>
            <person name="Kotary K."/>
            <person name="Garner R."/>
            <person name="Barclay S."/>
            <person name="Lawson P."/>
            <person name="Krumholz L."/>
        </authorList>
    </citation>
    <scope>NUCLEOTIDE SEQUENCE [LARGE SCALE GENOMIC DNA]</scope>
    <source>
        <strain evidence="1 2">SURF-2</strain>
    </source>
</reference>
<dbReference type="EMBL" id="JANIBJ010000031">
    <property type="protein sequence ID" value="MCQ8105529.1"/>
    <property type="molecule type" value="Genomic_DNA"/>
</dbReference>
<organism evidence="1 2">
    <name type="scientific">Methylomonas subterranea</name>
    <dbReference type="NCBI Taxonomy" id="2952225"/>
    <lineage>
        <taxon>Bacteria</taxon>
        <taxon>Pseudomonadati</taxon>
        <taxon>Pseudomonadota</taxon>
        <taxon>Gammaproteobacteria</taxon>
        <taxon>Methylococcales</taxon>
        <taxon>Methylococcaceae</taxon>
        <taxon>Methylomonas</taxon>
    </lineage>
</organism>
<keyword evidence="2" id="KW-1185">Reference proteome</keyword>
<proteinExistence type="predicted"/>
<comment type="caution">
    <text evidence="1">The sequence shown here is derived from an EMBL/GenBank/DDBJ whole genome shotgun (WGS) entry which is preliminary data.</text>
</comment>
<evidence type="ECO:0000313" key="1">
    <source>
        <dbReference type="EMBL" id="MCQ8105529.1"/>
    </source>
</evidence>
<gene>
    <name evidence="1" type="ORF">NP590_15565</name>
</gene>